<sequence length="60" mass="6315">MFAPPARLNTVALLPRPAKAERVNSSRLPRSPGPAKPLIVSAWARVPGLVGAKMSSEPSL</sequence>
<evidence type="ECO:0000313" key="2">
    <source>
        <dbReference type="Proteomes" id="UP000245765"/>
    </source>
</evidence>
<protein>
    <submittedName>
        <fullName evidence="1">Uncharacterized protein</fullName>
    </submittedName>
</protein>
<dbReference type="Proteomes" id="UP000245765">
    <property type="component" value="Unassembled WGS sequence"/>
</dbReference>
<accession>A0A317F877</accession>
<gene>
    <name evidence="1" type="ORF">DFH01_23415</name>
</gene>
<comment type="caution">
    <text evidence="1">The sequence shown here is derived from an EMBL/GenBank/DDBJ whole genome shotgun (WGS) entry which is preliminary data.</text>
</comment>
<keyword evidence="2" id="KW-1185">Reference proteome</keyword>
<dbReference type="EMBL" id="QGNA01000005">
    <property type="protein sequence ID" value="PWS35254.1"/>
    <property type="molecule type" value="Genomic_DNA"/>
</dbReference>
<reference evidence="2" key="1">
    <citation type="submission" date="2018-05" db="EMBL/GenBank/DDBJ databases">
        <authorList>
            <person name="Du Z."/>
            <person name="Wang X."/>
        </authorList>
    </citation>
    <scope>NUCLEOTIDE SEQUENCE [LARGE SCALE GENOMIC DNA]</scope>
    <source>
        <strain evidence="2">CQN31</strain>
    </source>
</reference>
<name>A0A317F877_9PROT</name>
<dbReference type="AlphaFoldDB" id="A0A317F877"/>
<evidence type="ECO:0000313" key="1">
    <source>
        <dbReference type="EMBL" id="PWS35254.1"/>
    </source>
</evidence>
<proteinExistence type="predicted"/>
<organism evidence="1 2">
    <name type="scientific">Falsiroseomonas bella</name>
    <dbReference type="NCBI Taxonomy" id="2184016"/>
    <lineage>
        <taxon>Bacteria</taxon>
        <taxon>Pseudomonadati</taxon>
        <taxon>Pseudomonadota</taxon>
        <taxon>Alphaproteobacteria</taxon>
        <taxon>Acetobacterales</taxon>
        <taxon>Roseomonadaceae</taxon>
        <taxon>Falsiroseomonas</taxon>
    </lineage>
</organism>